<reference evidence="7" key="2">
    <citation type="submission" date="2020-04" db="EMBL/GenBank/DDBJ databases">
        <authorList>
            <consortium name="NCBI Genome Project"/>
        </authorList>
    </citation>
    <scope>NUCLEOTIDE SEQUENCE</scope>
    <source>
        <strain evidence="7">CBS 781.70</strain>
    </source>
</reference>
<proteinExistence type="predicted"/>
<feature type="domain" description="K Homology" evidence="4">
    <location>
        <begin position="1034"/>
        <end position="1105"/>
    </location>
</feature>
<feature type="domain" description="K Homology" evidence="4">
    <location>
        <begin position="783"/>
        <end position="871"/>
    </location>
</feature>
<feature type="domain" description="K Homology" evidence="4">
    <location>
        <begin position="298"/>
        <end position="386"/>
    </location>
</feature>
<dbReference type="SMART" id="SM00322">
    <property type="entry name" value="KH"/>
    <property type="match status" value="10"/>
</dbReference>
<dbReference type="GO" id="GO:0003729">
    <property type="term" value="F:mRNA binding"/>
    <property type="evidence" value="ECO:0007669"/>
    <property type="project" value="TreeGrafter"/>
</dbReference>
<evidence type="ECO:0000313" key="6">
    <source>
        <dbReference type="Proteomes" id="UP000504638"/>
    </source>
</evidence>
<dbReference type="GeneID" id="54414482"/>
<feature type="region of interest" description="Disordered" evidence="3">
    <location>
        <begin position="1140"/>
        <end position="1171"/>
    </location>
</feature>
<dbReference type="PROSITE" id="PS50084">
    <property type="entry name" value="KH_TYPE_1"/>
    <property type="match status" value="8"/>
</dbReference>
<feature type="domain" description="K Homology" evidence="4">
    <location>
        <begin position="1219"/>
        <end position="1288"/>
    </location>
</feature>
<evidence type="ECO:0000313" key="7">
    <source>
        <dbReference type="RefSeq" id="XP_033531397.1"/>
    </source>
</evidence>
<dbReference type="PANTHER" id="PTHR10627">
    <property type="entry name" value="SCP160"/>
    <property type="match status" value="1"/>
</dbReference>
<dbReference type="PANTHER" id="PTHR10627:SF31">
    <property type="entry name" value="DODECA-SATELLITE-BINDING PROTEIN 1, ISOFORM A"/>
    <property type="match status" value="1"/>
</dbReference>
<dbReference type="InterPro" id="IPR036612">
    <property type="entry name" value="KH_dom_type_1_sf"/>
</dbReference>
<dbReference type="CDD" id="cd22408">
    <property type="entry name" value="KH-I_Vigilin_rpt4"/>
    <property type="match status" value="1"/>
</dbReference>
<dbReference type="EMBL" id="ML975170">
    <property type="protein sequence ID" value="KAF1809766.1"/>
    <property type="molecule type" value="Genomic_DNA"/>
</dbReference>
<dbReference type="Pfam" id="PF00013">
    <property type="entry name" value="KH_1"/>
    <property type="match status" value="7"/>
</dbReference>
<feature type="domain" description="K Homology" evidence="4">
    <location>
        <begin position="715"/>
        <end position="779"/>
    </location>
</feature>
<feature type="domain" description="K Homology" evidence="4">
    <location>
        <begin position="218"/>
        <end position="294"/>
    </location>
</feature>
<dbReference type="SUPFAM" id="SSF54791">
    <property type="entry name" value="Eukaryotic type KH-domain (KH-domain type I)"/>
    <property type="match status" value="7"/>
</dbReference>
<feature type="domain" description="K Homology" evidence="4">
    <location>
        <begin position="391"/>
        <end position="459"/>
    </location>
</feature>
<accession>A0A6G1FVN5</accession>
<protein>
    <submittedName>
        <fullName evidence="5 7">RNA binding effector protein-like protein Scp160</fullName>
    </submittedName>
</protein>
<reference evidence="7" key="3">
    <citation type="submission" date="2025-04" db="UniProtKB">
        <authorList>
            <consortium name="RefSeq"/>
        </authorList>
    </citation>
    <scope>IDENTIFICATION</scope>
    <source>
        <strain evidence="7">CBS 781.70</strain>
    </source>
</reference>
<reference evidence="5 7" key="1">
    <citation type="submission" date="2020-01" db="EMBL/GenBank/DDBJ databases">
        <authorList>
            <consortium name="DOE Joint Genome Institute"/>
            <person name="Haridas S."/>
            <person name="Albert R."/>
            <person name="Binder M."/>
            <person name="Bloem J."/>
            <person name="Labutti K."/>
            <person name="Salamov A."/>
            <person name="Andreopoulos B."/>
            <person name="Baker S.E."/>
            <person name="Barry K."/>
            <person name="Bills G."/>
            <person name="Bluhm B.H."/>
            <person name="Cannon C."/>
            <person name="Castanera R."/>
            <person name="Culley D.E."/>
            <person name="Daum C."/>
            <person name="Ezra D."/>
            <person name="Gonzalez J.B."/>
            <person name="Henrissat B."/>
            <person name="Kuo A."/>
            <person name="Liang C."/>
            <person name="Lipzen A."/>
            <person name="Lutzoni F."/>
            <person name="Magnuson J."/>
            <person name="Mondo S."/>
            <person name="Nolan M."/>
            <person name="Ohm R."/>
            <person name="Pangilinan J."/>
            <person name="Park H.-J."/>
            <person name="Ramirez L."/>
            <person name="Alfaro M."/>
            <person name="Sun H."/>
            <person name="Tritt A."/>
            <person name="Yoshinaga Y."/>
            <person name="Zwiers L.-H."/>
            <person name="Turgeon B.G."/>
            <person name="Goodwin S.B."/>
            <person name="Spatafora J.W."/>
            <person name="Crous P.W."/>
            <person name="Grigoriev I.V."/>
        </authorList>
    </citation>
    <scope>NUCLEOTIDE SEQUENCE</scope>
    <source>
        <strain evidence="5 7">CBS 781.70</strain>
    </source>
</reference>
<feature type="domain" description="K Homology" evidence="4">
    <location>
        <begin position="1106"/>
        <end position="1214"/>
    </location>
</feature>
<dbReference type="RefSeq" id="XP_033531397.1">
    <property type="nucleotide sequence ID" value="XM_033673912.1"/>
</dbReference>
<feature type="compositionally biased region" description="Polar residues" evidence="3">
    <location>
        <begin position="1161"/>
        <end position="1171"/>
    </location>
</feature>
<dbReference type="Proteomes" id="UP000504638">
    <property type="component" value="Unplaced"/>
</dbReference>
<dbReference type="InterPro" id="IPR004087">
    <property type="entry name" value="KH_dom"/>
</dbReference>
<dbReference type="GO" id="GO:0005737">
    <property type="term" value="C:cytoplasm"/>
    <property type="evidence" value="ECO:0007669"/>
    <property type="project" value="TreeGrafter"/>
</dbReference>
<dbReference type="InterPro" id="IPR054548">
    <property type="entry name" value="SCP160-like_KH"/>
</dbReference>
<evidence type="ECO:0000313" key="5">
    <source>
        <dbReference type="EMBL" id="KAF1809766.1"/>
    </source>
</evidence>
<evidence type="ECO:0000256" key="3">
    <source>
        <dbReference type="SAM" id="MobiDB-lite"/>
    </source>
</evidence>
<organism evidence="5">
    <name type="scientific">Eremomyces bilateralis CBS 781.70</name>
    <dbReference type="NCBI Taxonomy" id="1392243"/>
    <lineage>
        <taxon>Eukaryota</taxon>
        <taxon>Fungi</taxon>
        <taxon>Dikarya</taxon>
        <taxon>Ascomycota</taxon>
        <taxon>Pezizomycotina</taxon>
        <taxon>Dothideomycetes</taxon>
        <taxon>Dothideomycetes incertae sedis</taxon>
        <taxon>Eremomycetales</taxon>
        <taxon>Eremomycetaceae</taxon>
        <taxon>Eremomyces</taxon>
    </lineage>
</organism>
<dbReference type="Gene3D" id="3.30.310.210">
    <property type="match status" value="1"/>
</dbReference>
<feature type="domain" description="K Homology" evidence="4">
    <location>
        <begin position="876"/>
        <end position="949"/>
    </location>
</feature>
<keyword evidence="6" id="KW-1185">Reference proteome</keyword>
<keyword evidence="2" id="KW-0694">RNA-binding</keyword>
<gene>
    <name evidence="5 7" type="ORF">P152DRAFT_148248</name>
</gene>
<dbReference type="CDD" id="cd00105">
    <property type="entry name" value="KH-I"/>
    <property type="match status" value="1"/>
</dbReference>
<feature type="region of interest" description="Disordered" evidence="3">
    <location>
        <begin position="1"/>
        <end position="104"/>
    </location>
</feature>
<sequence>MSDTVTPKPHNPTLEEVEDEEDLIHPPPSAHLGDHTTAGASSSASAEPVDNEETDSKPKKPVAPKLDVASEEAFPSLGVPKSRETPSATAWGKRPAISSTNGLNGSANGVAASLASRLSTPASGMATPLPSAAGGSVLHTLSLPGKSSDNITLLPSQMLPRSQLKRPIPEIIRDINRRSKATVQMKPGQVNGSYVFEGQGPIEAVQQALREVASQVGMKQSLNVKIPASLRAQIIGKQGATIQALSKRTGARIQVPRTHESNGQLDDDEEIDVVVEGDPVATKMAEREIRNIVDERISTVNWKLRNIAPELYPFLAGAHNSRVNALQGGNGVNIQIPHYQTWEGAPPKFAVGQGPALPQQPAQPIQISGERKAALEARAEIERHVEQLRQHLTTDRVPLDQALHSFVIGDKGISLHDFLEETGCAVVLPPSEEASELITVVGPADRIASGLNKVEDLASGVFMNPVDVSRMHGGAPDHAYNLARYLRERRAVEQLEQQHQASIILPTSLDGPTTFNVCSKDGKVAMRARKDVANIVTGHPPQRLANINVDPFFHEHLRRTAAPQLRGEHGVHMIFPEQRQSPQVLLVYEAPGEAQGYQIPREQPSVADLKQFQKGLEATHRQITALISAQEQVETKEMEAHPRFHRKIRDFVNAHQKPLSSTAIPARMLSPQDLPSGCQPSQNTFAIRGPGNTVQDLHSAILQFIEEAEKDEQERSYTTSCAFPTKYTNILIGKQGENISKLRKEFDVDLQLSNDGKVEIKGPQAKAERAKAHIVSFGKKLEDEATHVLKISPQFHPELIGAKGAQVNKLQGRYNVRINFPKSAGSVGDNVDAGTENGSTRTRSVAPDEVVIRGPSRGVDEACSELLNLLQYVKDNSHNATVSVAQDQLPSLIGQAGRELDNLRMTTGAKIDVPGTKDARAASGRVDIKIRGTKAQVDAAKELIEQRAQTYDSTVTKTVDVDRKYHKLLIGPQGQNIRKLVVAAGGPDGPRECARIVRFPRANEDQHAVRVEGGETLVDRIIEAINAEVSRRQNETTETMEVAPDKHRMLIGRGGDTRRNIESRFKVIVDIPKQDVTGPARSQIRITGTPADVGVARSHIEEIVKSREGETIQIPRCHHHAVADNGQLFRKLRRDFNVSVDHEGHRVPPKPKSKPRPTRINGINNENSTPNQHTWEVVDSAAEPEGESGDIPWVLRGVADSTTQARAIVERALETAQKSGSVGYLLLPDPRSYRVVVGPGGKQINSIRDATGTRITVPRDQAKGEPVEIQGSREGVEEAKDLILELLNASS</sequence>
<feature type="domain" description="K Homology" evidence="4">
    <location>
        <begin position="953"/>
        <end position="1030"/>
    </location>
</feature>
<feature type="compositionally biased region" description="Basic residues" evidence="3">
    <location>
        <begin position="1147"/>
        <end position="1157"/>
    </location>
</feature>
<name>A0A6G1FVN5_9PEZI</name>
<dbReference type="Gene3D" id="3.30.1370.10">
    <property type="entry name" value="K Homology domain, type 1"/>
    <property type="match status" value="8"/>
</dbReference>
<dbReference type="CDD" id="cd02394">
    <property type="entry name" value="KH-I_Vigilin_rpt6"/>
    <property type="match status" value="2"/>
</dbReference>
<evidence type="ECO:0000259" key="4">
    <source>
        <dbReference type="SMART" id="SM00322"/>
    </source>
</evidence>
<dbReference type="Pfam" id="PF22952">
    <property type="entry name" value="KH_11"/>
    <property type="match status" value="1"/>
</dbReference>
<dbReference type="InterPro" id="IPR004088">
    <property type="entry name" value="KH_dom_type_1"/>
</dbReference>
<evidence type="ECO:0000256" key="2">
    <source>
        <dbReference type="PROSITE-ProRule" id="PRU00117"/>
    </source>
</evidence>
<keyword evidence="1" id="KW-0677">Repeat</keyword>
<evidence type="ECO:0000256" key="1">
    <source>
        <dbReference type="ARBA" id="ARBA00022737"/>
    </source>
</evidence>
<dbReference type="OrthoDB" id="10027144at2759"/>